<evidence type="ECO:0000256" key="3">
    <source>
        <dbReference type="ARBA" id="ARBA00022857"/>
    </source>
</evidence>
<keyword evidence="3 6" id="KW-0521">NADP</keyword>
<dbReference type="RefSeq" id="WP_323277502.1">
    <property type="nucleotide sequence ID" value="NZ_JAYGGQ010000001.1"/>
</dbReference>
<dbReference type="HAMAP" id="MF_01265">
    <property type="entry name" value="NadX"/>
    <property type="match status" value="1"/>
</dbReference>
<keyword evidence="5 6" id="KW-0520">NAD</keyword>
<feature type="domain" description="Aspartate/homoserine dehydrogenase NAD-binding" evidence="8">
    <location>
        <begin position="26"/>
        <end position="116"/>
    </location>
</feature>
<dbReference type="Gene3D" id="3.40.50.720">
    <property type="entry name" value="NAD(P)-binding Rossmann-like Domain"/>
    <property type="match status" value="1"/>
</dbReference>
<name>A0ABU5T266_9MICC</name>
<sequence>MTLATNQLTPGIVRAEQAARRVGVIGAGAIGRSVIDVLARGGVDGAVLACVVSQHPVGGLSVPQLTPTEAIGTCDVIVECADQVVVRQYAAKILDSGVDFLVTSVGAFADEALLRTALAAGPGRLMFTSGAVGGVDLLANAAAEEPLERVRIVSRKLPSSLLQPWMDAETHERVRTTEAPLEIFHGSAREAARFFPRSLNVAATVAFAVGDFDLVEVSLVADPTAELTTHVIEAEGPTGRYRFEIANRPSPENPRTSGVVPHAVLRSLSVLVGHPVRIV</sequence>
<evidence type="ECO:0000256" key="1">
    <source>
        <dbReference type="ARBA" id="ARBA00008331"/>
    </source>
</evidence>
<comment type="catalytic activity">
    <reaction evidence="6">
        <text>L-aspartate + NADP(+) + H2O = oxaloacetate + NH4(+) + NADPH + H(+)</text>
        <dbReference type="Rhea" id="RHEA:11784"/>
        <dbReference type="ChEBI" id="CHEBI:15377"/>
        <dbReference type="ChEBI" id="CHEBI:15378"/>
        <dbReference type="ChEBI" id="CHEBI:16452"/>
        <dbReference type="ChEBI" id="CHEBI:28938"/>
        <dbReference type="ChEBI" id="CHEBI:29991"/>
        <dbReference type="ChEBI" id="CHEBI:57783"/>
        <dbReference type="ChEBI" id="CHEBI:58349"/>
        <dbReference type="EC" id="1.4.1.21"/>
    </reaction>
</comment>
<keyword evidence="2 6" id="KW-0662">Pyridine nucleotide biosynthesis</keyword>
<dbReference type="InterPro" id="IPR011182">
    <property type="entry name" value="L-Asp_DH"/>
</dbReference>
<comment type="catalytic activity">
    <reaction evidence="6">
        <text>L-aspartate + NAD(+) + H2O = oxaloacetate + NH4(+) + NADH + H(+)</text>
        <dbReference type="Rhea" id="RHEA:11788"/>
        <dbReference type="ChEBI" id="CHEBI:15377"/>
        <dbReference type="ChEBI" id="CHEBI:15378"/>
        <dbReference type="ChEBI" id="CHEBI:16452"/>
        <dbReference type="ChEBI" id="CHEBI:28938"/>
        <dbReference type="ChEBI" id="CHEBI:29991"/>
        <dbReference type="ChEBI" id="CHEBI:57540"/>
        <dbReference type="ChEBI" id="CHEBI:57945"/>
        <dbReference type="EC" id="1.4.1.21"/>
    </reaction>
</comment>
<proteinExistence type="inferred from homology"/>
<dbReference type="PIRSF" id="PIRSF005227">
    <property type="entry name" value="Asp_dh_NAD_syn"/>
    <property type="match status" value="1"/>
</dbReference>
<dbReference type="InterPro" id="IPR020626">
    <property type="entry name" value="Asp_DH_prok"/>
</dbReference>
<dbReference type="Gene3D" id="3.30.360.10">
    <property type="entry name" value="Dihydrodipicolinate Reductase, domain 2"/>
    <property type="match status" value="1"/>
</dbReference>
<feature type="active site" evidence="6">
    <location>
        <position position="230"/>
    </location>
</feature>
<reference evidence="9 10" key="1">
    <citation type="submission" date="2023-12" db="EMBL/GenBank/DDBJ databases">
        <title>Sinomonas terricola sp. nov, isolated from litchi orchard soil in Guangdong, PR China.</title>
        <authorList>
            <person name="Jiaxin W."/>
            <person name="Yang Z."/>
            <person name="Honghui Z."/>
        </authorList>
    </citation>
    <scope>NUCLEOTIDE SEQUENCE [LARGE SCALE GENOMIC DNA]</scope>
    <source>
        <strain evidence="9 10">JGH33</strain>
    </source>
</reference>
<keyword evidence="10" id="KW-1185">Reference proteome</keyword>
<evidence type="ECO:0000256" key="2">
    <source>
        <dbReference type="ARBA" id="ARBA00022642"/>
    </source>
</evidence>
<dbReference type="PANTHER" id="PTHR31873:SF6">
    <property type="entry name" value="ASPARTATE DEHYDROGENASE DOMAIN-CONTAINING PROTEIN"/>
    <property type="match status" value="1"/>
</dbReference>
<evidence type="ECO:0000256" key="6">
    <source>
        <dbReference type="HAMAP-Rule" id="MF_01265"/>
    </source>
</evidence>
<gene>
    <name evidence="6" type="primary">nadX</name>
    <name evidence="9" type="ORF">SPF06_03365</name>
</gene>
<dbReference type="Proteomes" id="UP001304769">
    <property type="component" value="Unassembled WGS sequence"/>
</dbReference>
<feature type="domain" description="Aspartate dehydrogenase" evidence="7">
    <location>
        <begin position="179"/>
        <end position="264"/>
    </location>
</feature>
<evidence type="ECO:0000259" key="8">
    <source>
        <dbReference type="Pfam" id="PF03447"/>
    </source>
</evidence>
<evidence type="ECO:0000259" key="7">
    <source>
        <dbReference type="Pfam" id="PF01958"/>
    </source>
</evidence>
<dbReference type="Pfam" id="PF03447">
    <property type="entry name" value="NAD_binding_3"/>
    <property type="match status" value="1"/>
</dbReference>
<feature type="binding site" evidence="6">
    <location>
        <position position="200"/>
    </location>
    <ligand>
        <name>NAD(+)</name>
        <dbReference type="ChEBI" id="CHEBI:57540"/>
    </ligand>
</feature>
<comment type="similarity">
    <text evidence="1 6">Belongs to the L-aspartate dehydrogenase family.</text>
</comment>
<evidence type="ECO:0000313" key="9">
    <source>
        <dbReference type="EMBL" id="MEA5453752.1"/>
    </source>
</evidence>
<accession>A0ABU5T266</accession>
<dbReference type="SUPFAM" id="SSF55347">
    <property type="entry name" value="Glyceraldehyde-3-phosphate dehydrogenase-like, C-terminal domain"/>
    <property type="match status" value="1"/>
</dbReference>
<dbReference type="InterPro" id="IPR005106">
    <property type="entry name" value="Asp/hSer_DH_NAD-bd"/>
</dbReference>
<dbReference type="PANTHER" id="PTHR31873">
    <property type="entry name" value="L-ASPARTATE DEHYDROGENASE-RELATED"/>
    <property type="match status" value="1"/>
</dbReference>
<dbReference type="SUPFAM" id="SSF51735">
    <property type="entry name" value="NAD(P)-binding Rossmann-fold domains"/>
    <property type="match status" value="1"/>
</dbReference>
<keyword evidence="4 6" id="KW-0560">Oxidoreductase</keyword>
<dbReference type="InterPro" id="IPR002811">
    <property type="entry name" value="Asp_DH"/>
</dbReference>
<comment type="caution">
    <text evidence="9">The sequence shown here is derived from an EMBL/GenBank/DDBJ whole genome shotgun (WGS) entry which is preliminary data.</text>
</comment>
<comment type="pathway">
    <text evidence="6">Cofactor biosynthesis; NAD(+) biosynthesis; iminoaspartate from L-aspartate (dehydrogenase route): step 1/1.</text>
</comment>
<dbReference type="Pfam" id="PF01958">
    <property type="entry name" value="Asp_DH_C"/>
    <property type="match status" value="1"/>
</dbReference>
<dbReference type="InterPro" id="IPR036291">
    <property type="entry name" value="NAD(P)-bd_dom_sf"/>
</dbReference>
<organism evidence="9 10">
    <name type="scientific">Sinomonas terricola</name>
    <dbReference type="NCBI Taxonomy" id="3110330"/>
    <lineage>
        <taxon>Bacteria</taxon>
        <taxon>Bacillati</taxon>
        <taxon>Actinomycetota</taxon>
        <taxon>Actinomycetes</taxon>
        <taxon>Micrococcales</taxon>
        <taxon>Micrococcaceae</taxon>
        <taxon>Sinomonas</taxon>
    </lineage>
</organism>
<comment type="miscellaneous">
    <text evidence="6">The iminoaspartate product is unstable in aqueous solution and can decompose to oxaloacetate and ammonia.</text>
</comment>
<evidence type="ECO:0000313" key="10">
    <source>
        <dbReference type="Proteomes" id="UP001304769"/>
    </source>
</evidence>
<evidence type="ECO:0000256" key="4">
    <source>
        <dbReference type="ARBA" id="ARBA00023002"/>
    </source>
</evidence>
<protein>
    <recommendedName>
        <fullName evidence="6">L-aspartate dehydrogenase</fullName>
        <ecNumber evidence="6">1.4.1.21</ecNumber>
    </recommendedName>
</protein>
<dbReference type="EC" id="1.4.1.21" evidence="6"/>
<comment type="function">
    <text evidence="6">Specifically catalyzes the NAD or NADP-dependent dehydrogenation of L-aspartate to iminoaspartate.</text>
</comment>
<feature type="binding site" evidence="6">
    <location>
        <position position="131"/>
    </location>
    <ligand>
        <name>NAD(+)</name>
        <dbReference type="ChEBI" id="CHEBI:57540"/>
    </ligand>
</feature>
<evidence type="ECO:0000256" key="5">
    <source>
        <dbReference type="ARBA" id="ARBA00023027"/>
    </source>
</evidence>
<dbReference type="EMBL" id="JAYGGQ010000001">
    <property type="protein sequence ID" value="MEA5453752.1"/>
    <property type="molecule type" value="Genomic_DNA"/>
</dbReference>